<protein>
    <recommendedName>
        <fullName evidence="5">SDR family NAD(P)-dependent oxidoreductase</fullName>
    </recommendedName>
</protein>
<evidence type="ECO:0000256" key="2">
    <source>
        <dbReference type="ARBA" id="ARBA00023002"/>
    </source>
</evidence>
<dbReference type="GeneID" id="1478491"/>
<dbReference type="Proteomes" id="UP000000595">
    <property type="component" value="Chromosome"/>
</dbReference>
<reference evidence="3 4" key="1">
    <citation type="journal article" date="2002" name="J. Mol. Microbiol. Biotechnol.">
        <title>The genome of Methanosarcina mazei: evidence for lateral gene transfer between Bacteria and Archaea.</title>
        <authorList>
            <person name="Deppenmeier U."/>
            <person name="Johann A."/>
            <person name="Hartsch T."/>
            <person name="Merkl R."/>
            <person name="Schmitz R.A."/>
            <person name="Martinez-Arias R."/>
            <person name="Henne A."/>
            <person name="Wiezer A."/>
            <person name="Baumer S."/>
            <person name="Jacobi C."/>
            <person name="Bruggemann H."/>
            <person name="Lienard T."/>
            <person name="Christmann A."/>
            <person name="Bomeke M."/>
            <person name="Steckel S."/>
            <person name="Bhattacharyya A."/>
            <person name="Lykidis A."/>
            <person name="Overbeek R."/>
            <person name="Klenk H.P."/>
            <person name="Gunsalus R.P."/>
            <person name="Fritz H.J."/>
            <person name="Gottschalk G."/>
        </authorList>
    </citation>
    <scope>NUCLEOTIDE SEQUENCE [LARGE SCALE GENOMIC DNA]</scope>
    <source>
        <strain evidence="4">ATCC BAA-159 / DSM 3647 / Goe1 / Go1 / JCM 11833 / OCM 88</strain>
    </source>
</reference>
<gene>
    <name evidence="3" type="ordered locus">MM_0149</name>
</gene>
<keyword evidence="2" id="KW-0560">Oxidoreductase</keyword>
<organism evidence="3 4">
    <name type="scientific">Methanosarcina mazei (strain ATCC BAA-159 / DSM 3647 / Goe1 / Go1 / JCM 11833 / OCM 88)</name>
    <name type="common">Methanosarcina frisia</name>
    <dbReference type="NCBI Taxonomy" id="192952"/>
    <lineage>
        <taxon>Archaea</taxon>
        <taxon>Methanobacteriati</taxon>
        <taxon>Methanobacteriota</taxon>
        <taxon>Stenosarchaea group</taxon>
        <taxon>Methanomicrobia</taxon>
        <taxon>Methanosarcinales</taxon>
        <taxon>Methanosarcinaceae</taxon>
        <taxon>Methanosarcina</taxon>
    </lineage>
</organism>
<evidence type="ECO:0008006" key="5">
    <source>
        <dbReference type="Google" id="ProtNLM"/>
    </source>
</evidence>
<evidence type="ECO:0000313" key="3">
    <source>
        <dbReference type="EMBL" id="AAM29845.1"/>
    </source>
</evidence>
<evidence type="ECO:0000313" key="4">
    <source>
        <dbReference type="Proteomes" id="UP000000595"/>
    </source>
</evidence>
<dbReference type="Gene3D" id="3.40.50.720">
    <property type="entry name" value="NAD(P)-binding Rossmann-like Domain"/>
    <property type="match status" value="1"/>
</dbReference>
<dbReference type="EMBL" id="AE008384">
    <property type="protein sequence ID" value="AAM29845.1"/>
    <property type="molecule type" value="Genomic_DNA"/>
</dbReference>
<evidence type="ECO:0000256" key="1">
    <source>
        <dbReference type="ARBA" id="ARBA00006484"/>
    </source>
</evidence>
<dbReference type="HOGENOM" id="CLU_2748221_0_0_2"/>
<dbReference type="RefSeq" id="WP_011032103.1">
    <property type="nucleotide sequence ID" value="NC_003901.1"/>
</dbReference>
<dbReference type="GO" id="GO:0016020">
    <property type="term" value="C:membrane"/>
    <property type="evidence" value="ECO:0007669"/>
    <property type="project" value="TreeGrafter"/>
</dbReference>
<dbReference type="SUPFAM" id="SSF51735">
    <property type="entry name" value="NAD(P)-binding Rossmann-fold domains"/>
    <property type="match status" value="1"/>
</dbReference>
<comment type="similarity">
    <text evidence="1">Belongs to the short-chain dehydrogenases/reductases (SDR) family.</text>
</comment>
<dbReference type="InterPro" id="IPR036291">
    <property type="entry name" value="NAD(P)-bd_dom_sf"/>
</dbReference>
<dbReference type="PATRIC" id="fig|192952.21.peg.172"/>
<dbReference type="eggNOG" id="arCOG01259">
    <property type="taxonomic scope" value="Archaea"/>
</dbReference>
<dbReference type="GO" id="GO:0016491">
    <property type="term" value="F:oxidoreductase activity"/>
    <property type="evidence" value="ECO:0007669"/>
    <property type="project" value="UniProtKB-KW"/>
</dbReference>
<dbReference type="AlphaFoldDB" id="Q8Q0I7"/>
<dbReference type="Pfam" id="PF00106">
    <property type="entry name" value="adh_short"/>
    <property type="match status" value="1"/>
</dbReference>
<proteinExistence type="inferred from homology"/>
<accession>Q8Q0I7</accession>
<dbReference type="PANTHER" id="PTHR44196:SF1">
    <property type="entry name" value="DEHYDROGENASE_REDUCTASE SDR FAMILY MEMBER 7B"/>
    <property type="match status" value="1"/>
</dbReference>
<sequence>MKINGNIVLITGGATGIGLALAEAFVKAGSEVIVCSRTEKNLKQAKEKIPQLHIKKCDVSKESECEELSI</sequence>
<dbReference type="PANTHER" id="PTHR44196">
    <property type="entry name" value="DEHYDROGENASE/REDUCTASE SDR FAMILY MEMBER 7B"/>
    <property type="match status" value="1"/>
</dbReference>
<dbReference type="KEGG" id="mma:MM_0149"/>
<name>Q8Q0I7_METMA</name>
<dbReference type="InterPro" id="IPR002347">
    <property type="entry name" value="SDR_fam"/>
</dbReference>